<evidence type="ECO:0000256" key="1">
    <source>
        <dbReference type="ARBA" id="ARBA00011353"/>
    </source>
</evidence>
<dbReference type="GO" id="GO:0006338">
    <property type="term" value="P:chromatin remodeling"/>
    <property type="evidence" value="ECO:0007669"/>
    <property type="project" value="UniProtKB-ARBA"/>
</dbReference>
<feature type="domain" description="Chromo" evidence="2">
    <location>
        <begin position="138"/>
        <end position="191"/>
    </location>
</feature>
<dbReference type="InterPro" id="IPR000953">
    <property type="entry name" value="Chromo/chromo_shadow_dom"/>
</dbReference>
<dbReference type="PROSITE" id="PS50013">
    <property type="entry name" value="CHROMO_2"/>
    <property type="match status" value="1"/>
</dbReference>
<comment type="caution">
    <text evidence="3">The sequence shown here is derived from an EMBL/GenBank/DDBJ whole genome shotgun (WGS) entry which is preliminary data.</text>
</comment>
<dbReference type="CDD" id="cd00024">
    <property type="entry name" value="CD_CSD"/>
    <property type="match status" value="1"/>
</dbReference>
<dbReference type="InterPro" id="IPR016197">
    <property type="entry name" value="Chromo-like_dom_sf"/>
</dbReference>
<dbReference type="Pfam" id="PF24626">
    <property type="entry name" value="SH3_Tf2-1"/>
    <property type="match status" value="1"/>
</dbReference>
<reference evidence="3 4" key="1">
    <citation type="submission" date="2020-01" db="EMBL/GenBank/DDBJ databases">
        <title>Draft genome sequence of Aspergillus udagawae IFM 46972.</title>
        <authorList>
            <person name="Takahashi H."/>
            <person name="Yaguchi T."/>
        </authorList>
    </citation>
    <scope>NUCLEOTIDE SEQUENCE [LARGE SCALE GENOMIC DNA]</scope>
    <source>
        <strain evidence="3 4">IFM 46972</strain>
    </source>
</reference>
<proteinExistence type="predicted"/>
<dbReference type="Gene3D" id="2.40.50.40">
    <property type="match status" value="1"/>
</dbReference>
<organism evidence="3 4">
    <name type="scientific">Aspergillus udagawae</name>
    <dbReference type="NCBI Taxonomy" id="91492"/>
    <lineage>
        <taxon>Eukaryota</taxon>
        <taxon>Fungi</taxon>
        <taxon>Dikarya</taxon>
        <taxon>Ascomycota</taxon>
        <taxon>Pezizomycotina</taxon>
        <taxon>Eurotiomycetes</taxon>
        <taxon>Eurotiomycetidae</taxon>
        <taxon>Eurotiales</taxon>
        <taxon>Aspergillaceae</taxon>
        <taxon>Aspergillus</taxon>
        <taxon>Aspergillus subgen. Fumigati</taxon>
    </lineage>
</organism>
<name>A0A8H3NB42_9EURO</name>
<comment type="subunit">
    <text evidence="1">Component of the NuA4 histone acetyltransferase complex.</text>
</comment>
<dbReference type="AlphaFoldDB" id="A0A8H3NB42"/>
<evidence type="ECO:0000313" key="3">
    <source>
        <dbReference type="EMBL" id="GFF30572.1"/>
    </source>
</evidence>
<evidence type="ECO:0000313" key="4">
    <source>
        <dbReference type="Proteomes" id="UP000465221"/>
    </source>
</evidence>
<dbReference type="SUPFAM" id="SSF54160">
    <property type="entry name" value="Chromo domain-like"/>
    <property type="match status" value="1"/>
</dbReference>
<dbReference type="Proteomes" id="UP000465221">
    <property type="component" value="Unassembled WGS sequence"/>
</dbReference>
<protein>
    <submittedName>
        <fullName evidence="3">Retrotransposon polyprotein, putative</fullName>
    </submittedName>
</protein>
<dbReference type="EMBL" id="BLKC01000015">
    <property type="protein sequence ID" value="GFF30572.1"/>
    <property type="molecule type" value="Genomic_DNA"/>
</dbReference>
<accession>A0A8H3NB42</accession>
<sequence length="191" mass="22313">MKFWHDDEDDFLTRRHSIRQAVKDRADLAIARMAVIYDDKHKPVELKDWAYIKIVKGIGTGYSLPSSSKLSPVKQGPFRIKRKVGRLAYELDLPATWRIHPIISVIHLEQAYPDDVYHRTAPRIEDAAPVIVEGQEEHEIERIIRQSADRCLIKWKNGDETWEPVANLKEDVPDLLRRFQAKQRQKRAEAK</sequence>
<dbReference type="InterPro" id="IPR056924">
    <property type="entry name" value="SH3_Tf2-1"/>
</dbReference>
<dbReference type="SMART" id="SM00298">
    <property type="entry name" value="CHROMO"/>
    <property type="match status" value="1"/>
</dbReference>
<gene>
    <name evidence="3" type="ORF">IFM46972_02958</name>
</gene>
<evidence type="ECO:0000259" key="2">
    <source>
        <dbReference type="PROSITE" id="PS50013"/>
    </source>
</evidence>